<gene>
    <name evidence="1" type="ORF">HMPREF9695_03387</name>
</gene>
<dbReference type="Proteomes" id="UP000001096">
    <property type="component" value="Unassembled WGS sequence"/>
</dbReference>
<evidence type="ECO:0000313" key="1">
    <source>
        <dbReference type="EMBL" id="EKS36969.1"/>
    </source>
</evidence>
<dbReference type="RefSeq" id="WP_006022091.1">
    <property type="nucleotide sequence ID" value="NZ_KB375283.1"/>
</dbReference>
<comment type="caution">
    <text evidence="1">The sequence shown here is derived from an EMBL/GenBank/DDBJ whole genome shotgun (WGS) entry which is preliminary data.</text>
</comment>
<proteinExistence type="predicted"/>
<dbReference type="AlphaFoldDB" id="K8P857"/>
<dbReference type="eggNOG" id="ENOG502ZXTE">
    <property type="taxonomic scope" value="Bacteria"/>
</dbReference>
<evidence type="ECO:0000313" key="2">
    <source>
        <dbReference type="Proteomes" id="UP000001096"/>
    </source>
</evidence>
<protein>
    <submittedName>
        <fullName evidence="1">Uncharacterized protein</fullName>
    </submittedName>
</protein>
<dbReference type="EMBL" id="AGWX01000004">
    <property type="protein sequence ID" value="EKS36969.1"/>
    <property type="molecule type" value="Genomic_DNA"/>
</dbReference>
<accession>K8P857</accession>
<name>K8P857_9BRAD</name>
<sequence length="349" mass="39312">MIRSKTLFIIGAGAGFDIGMPLGEKLSREIGEKINIKFKLGGYEQESGDYEIMEALRAIASHEKINVNEYLQAGWKVADGVVFSRSIDSYLNAHSGNDKIKVCAKLGIVKAILEAERDSAVFIDHRNSILEFKDKAKVLNSWLQPFMFVLQNGVRRDSGLDDIFQNTKIINFNYDRCVEQFLWLALQKLFAISTDDAAYLLNKLPIIHPYGTVGSLSWQAGLRVGFGEKIQTRTLIEASNQIRTFNEQIEDEQILSQMSEWVSEAKRIVFLGFHFHDQNMALLQSTEPARGGVVEVYATGFERSVSELTIIDSEIRKLLASRGGGWNVNIDRRWDCSGLFKEFGTAIGR</sequence>
<keyword evidence="2" id="KW-1185">Reference proteome</keyword>
<dbReference type="HOGENOM" id="CLU_066587_0_0_5"/>
<organism evidence="1 2">
    <name type="scientific">Afipia broomeae ATCC 49717</name>
    <dbReference type="NCBI Taxonomy" id="883078"/>
    <lineage>
        <taxon>Bacteria</taxon>
        <taxon>Pseudomonadati</taxon>
        <taxon>Pseudomonadota</taxon>
        <taxon>Alphaproteobacteria</taxon>
        <taxon>Hyphomicrobiales</taxon>
        <taxon>Nitrobacteraceae</taxon>
        <taxon>Afipia</taxon>
    </lineage>
</organism>
<dbReference type="Pfam" id="PF13289">
    <property type="entry name" value="SIR2_2"/>
    <property type="match status" value="1"/>
</dbReference>
<reference evidence="1 2" key="1">
    <citation type="submission" date="2012-04" db="EMBL/GenBank/DDBJ databases">
        <title>The Genome Sequence of Afipia broomeae ATCC 49717.</title>
        <authorList>
            <consortium name="The Broad Institute Genome Sequencing Platform"/>
            <person name="Earl A."/>
            <person name="Ward D."/>
            <person name="Feldgarden M."/>
            <person name="Gevers D."/>
            <person name="Huys G."/>
            <person name="Walker B."/>
            <person name="Young S.K."/>
            <person name="Zeng Q."/>
            <person name="Gargeya S."/>
            <person name="Fitzgerald M."/>
            <person name="Haas B."/>
            <person name="Abouelleil A."/>
            <person name="Alvarado L."/>
            <person name="Arachchi H.M."/>
            <person name="Berlin A."/>
            <person name="Chapman S.B."/>
            <person name="Goldberg J."/>
            <person name="Griggs A."/>
            <person name="Gujja S."/>
            <person name="Hansen M."/>
            <person name="Howarth C."/>
            <person name="Imamovic A."/>
            <person name="Larimer J."/>
            <person name="McCowen C."/>
            <person name="Montmayeur A."/>
            <person name="Murphy C."/>
            <person name="Neiman D."/>
            <person name="Pearson M."/>
            <person name="Priest M."/>
            <person name="Roberts A."/>
            <person name="Saif S."/>
            <person name="Shea T."/>
            <person name="Sisk P."/>
            <person name="Sykes S."/>
            <person name="Wortman J."/>
            <person name="Nusbaum C."/>
            <person name="Birren B."/>
        </authorList>
    </citation>
    <scope>NUCLEOTIDE SEQUENCE [LARGE SCALE GENOMIC DNA]</scope>
    <source>
        <strain evidence="1 2">ATCC 49717</strain>
    </source>
</reference>